<keyword evidence="3 6" id="KW-0812">Transmembrane</keyword>
<organism evidence="7 8">
    <name type="scientific">Exidia glandulosa HHB12029</name>
    <dbReference type="NCBI Taxonomy" id="1314781"/>
    <lineage>
        <taxon>Eukaryota</taxon>
        <taxon>Fungi</taxon>
        <taxon>Dikarya</taxon>
        <taxon>Basidiomycota</taxon>
        <taxon>Agaricomycotina</taxon>
        <taxon>Agaricomycetes</taxon>
        <taxon>Auriculariales</taxon>
        <taxon>Exidiaceae</taxon>
        <taxon>Exidia</taxon>
    </lineage>
</organism>
<keyword evidence="8" id="KW-1185">Reference proteome</keyword>
<accession>A0A165NGZ0</accession>
<evidence type="ECO:0000256" key="3">
    <source>
        <dbReference type="ARBA" id="ARBA00022692"/>
    </source>
</evidence>
<reference evidence="7 8" key="1">
    <citation type="journal article" date="2016" name="Mol. Biol. Evol.">
        <title>Comparative Genomics of Early-Diverging Mushroom-Forming Fungi Provides Insights into the Origins of Lignocellulose Decay Capabilities.</title>
        <authorList>
            <person name="Nagy L.G."/>
            <person name="Riley R."/>
            <person name="Tritt A."/>
            <person name="Adam C."/>
            <person name="Daum C."/>
            <person name="Floudas D."/>
            <person name="Sun H."/>
            <person name="Yadav J.S."/>
            <person name="Pangilinan J."/>
            <person name="Larsson K.H."/>
            <person name="Matsuura K."/>
            <person name="Barry K."/>
            <person name="Labutti K."/>
            <person name="Kuo R."/>
            <person name="Ohm R.A."/>
            <person name="Bhattacharya S.S."/>
            <person name="Shirouzu T."/>
            <person name="Yoshinaga Y."/>
            <person name="Martin F.M."/>
            <person name="Grigoriev I.V."/>
            <person name="Hibbett D.S."/>
        </authorList>
    </citation>
    <scope>NUCLEOTIDE SEQUENCE [LARGE SCALE GENOMIC DNA]</scope>
    <source>
        <strain evidence="7 8">HHB12029</strain>
    </source>
</reference>
<protein>
    <recommendedName>
        <fullName evidence="6">Dolichyl-diphosphooligosaccharide-protein glycosyltransferase subunit OST5</fullName>
    </recommendedName>
</protein>
<evidence type="ECO:0000256" key="2">
    <source>
        <dbReference type="ARBA" id="ARBA00009825"/>
    </source>
</evidence>
<evidence type="ECO:0000256" key="4">
    <source>
        <dbReference type="ARBA" id="ARBA00022989"/>
    </source>
</evidence>
<evidence type="ECO:0000313" key="7">
    <source>
        <dbReference type="EMBL" id="KZW00735.1"/>
    </source>
</evidence>
<feature type="transmembrane region" description="Helical" evidence="6">
    <location>
        <begin position="60"/>
        <end position="84"/>
    </location>
</feature>
<name>A0A165NGZ0_EXIGL</name>
<dbReference type="InterPro" id="IPR007915">
    <property type="entry name" value="TMEM258/Ost5"/>
</dbReference>
<dbReference type="GO" id="GO:0006487">
    <property type="term" value="P:protein N-linked glycosylation"/>
    <property type="evidence" value="ECO:0007669"/>
    <property type="project" value="UniProtKB-UniRule"/>
</dbReference>
<dbReference type="STRING" id="1314781.A0A165NGZ0"/>
<dbReference type="AlphaFoldDB" id="A0A165NGZ0"/>
<dbReference type="GO" id="GO:0008250">
    <property type="term" value="C:oligosaccharyltransferase complex"/>
    <property type="evidence" value="ECO:0007669"/>
    <property type="project" value="UniProtKB-UniRule"/>
</dbReference>
<comment type="similarity">
    <text evidence="2 6">Belongs to the OST5 family.</text>
</comment>
<dbReference type="Pfam" id="PF05251">
    <property type="entry name" value="Ost5"/>
    <property type="match status" value="1"/>
</dbReference>
<dbReference type="OrthoDB" id="2503643at2759"/>
<evidence type="ECO:0000256" key="5">
    <source>
        <dbReference type="ARBA" id="ARBA00023136"/>
    </source>
</evidence>
<feature type="transmembrane region" description="Helical" evidence="6">
    <location>
        <begin position="28"/>
        <end position="48"/>
    </location>
</feature>
<keyword evidence="5 6" id="KW-0472">Membrane</keyword>
<comment type="subcellular location">
    <subcellularLocation>
        <location evidence="1 6">Membrane</location>
        <topology evidence="1 6">Multi-pass membrane protein</topology>
    </subcellularLocation>
</comment>
<proteinExistence type="inferred from homology"/>
<evidence type="ECO:0000256" key="1">
    <source>
        <dbReference type="ARBA" id="ARBA00004141"/>
    </source>
</evidence>
<comment type="function">
    <text evidence="6">Subunit of the oligosaccharyl transferase (OST) complex that catalyzes the initial transfer of a defined glycan (Glc(3)Man(9)GlcNAc(2) in eukaryotes) from the lipid carrier dolichol-pyrophosphate to an asparagine residue within an Asn-X-Ser/Thr consensus motif in nascent polypeptide chains, the first step in protein N-glycosylation. N-glycosylation occurs cotranslationally and the complex associates with the Sec61 complex at the channel-forming translocon complex that mediates protein translocation across the endoplasmic reticulum (ER). All subunits are required for a maximal enzyme activity.</text>
</comment>
<evidence type="ECO:0000256" key="6">
    <source>
        <dbReference type="RuleBase" id="RU367008"/>
    </source>
</evidence>
<evidence type="ECO:0000313" key="8">
    <source>
        <dbReference type="Proteomes" id="UP000077266"/>
    </source>
</evidence>
<dbReference type="Proteomes" id="UP000077266">
    <property type="component" value="Unassembled WGS sequence"/>
</dbReference>
<dbReference type="EMBL" id="KV425899">
    <property type="protein sequence ID" value="KZW00735.1"/>
    <property type="molecule type" value="Genomic_DNA"/>
</dbReference>
<sequence>MLPSPEYLAIKATHASATPFSPIVPTSLLPIIAFLLLTSTFGLGFYFTTLPKATVPIHEAGVAGLASILAGFGVVALFCTVGVYV</sequence>
<comment type="subunit">
    <text evidence="6">Component of the oligosaccharyltransferase (OST) complex.</text>
</comment>
<gene>
    <name evidence="7" type="ORF">EXIGLDRAFT_720966</name>
</gene>
<dbReference type="InParanoid" id="A0A165NGZ0"/>
<keyword evidence="4 6" id="KW-1133">Transmembrane helix</keyword>